<dbReference type="Proteomes" id="UP000177006">
    <property type="component" value="Unassembled WGS sequence"/>
</dbReference>
<dbReference type="Pfam" id="PF09136">
    <property type="entry name" value="Glucodextran_B"/>
    <property type="match status" value="1"/>
</dbReference>
<dbReference type="InterPro" id="IPR013783">
    <property type="entry name" value="Ig-like_fold"/>
</dbReference>
<keyword evidence="1" id="KW-1133">Transmembrane helix</keyword>
<dbReference type="AlphaFoldDB" id="A0A1F5E5F7"/>
<reference evidence="2 3" key="1">
    <citation type="journal article" date="2016" name="Nat. Commun.">
        <title>Thousands of microbial genomes shed light on interconnected biogeochemical processes in an aquifer system.</title>
        <authorList>
            <person name="Anantharaman K."/>
            <person name="Brown C.T."/>
            <person name="Hug L.A."/>
            <person name="Sharon I."/>
            <person name="Castelle C.J."/>
            <person name="Probst A.J."/>
            <person name="Thomas B.C."/>
            <person name="Singh A."/>
            <person name="Wilkins M.J."/>
            <person name="Karaoz U."/>
            <person name="Brodie E.L."/>
            <person name="Williams K.H."/>
            <person name="Hubbard S.S."/>
            <person name="Banfield J.F."/>
        </authorList>
    </citation>
    <scope>NUCLEOTIDE SEQUENCE [LARGE SCALE GENOMIC DNA]</scope>
</reference>
<keyword evidence="1" id="KW-0812">Transmembrane</keyword>
<sequence>MPKEITFAILIGFVFGLLITFGLYTANKAIKEQGKQTKAENTVIPSPTTTTTENVLTLSEPKDEELFSDPEITLSGKTNPNAVVAVLLENGELFTEADADGFFSQKITLAAGVNSVSLVSTNAFGNQAQIDLTLTYSTKLKEAAPSPTE</sequence>
<dbReference type="Gene3D" id="2.60.40.10">
    <property type="entry name" value="Immunoglobulins"/>
    <property type="match status" value="1"/>
</dbReference>
<feature type="transmembrane region" description="Helical" evidence="1">
    <location>
        <begin position="6"/>
        <end position="26"/>
    </location>
</feature>
<dbReference type="EMBL" id="MEZK01000020">
    <property type="protein sequence ID" value="OGD62541.1"/>
    <property type="molecule type" value="Genomic_DNA"/>
</dbReference>
<comment type="caution">
    <text evidence="2">The sequence shown here is derived from an EMBL/GenBank/DDBJ whole genome shotgun (WGS) entry which is preliminary data.</text>
</comment>
<evidence type="ECO:0000256" key="1">
    <source>
        <dbReference type="SAM" id="Phobius"/>
    </source>
</evidence>
<name>A0A1F5E5F7_9BACT</name>
<accession>A0A1F5E5F7</accession>
<proteinExistence type="predicted"/>
<organism evidence="2 3">
    <name type="scientific">Candidatus Beckwithbacteria bacterium RBG_13_42_9</name>
    <dbReference type="NCBI Taxonomy" id="1797457"/>
    <lineage>
        <taxon>Bacteria</taxon>
        <taxon>Candidatus Beckwithiibacteriota</taxon>
    </lineage>
</organism>
<gene>
    <name evidence="2" type="ORF">A2160_05845</name>
</gene>
<evidence type="ECO:0008006" key="4">
    <source>
        <dbReference type="Google" id="ProtNLM"/>
    </source>
</evidence>
<evidence type="ECO:0000313" key="3">
    <source>
        <dbReference type="Proteomes" id="UP000177006"/>
    </source>
</evidence>
<evidence type="ECO:0000313" key="2">
    <source>
        <dbReference type="EMBL" id="OGD62541.1"/>
    </source>
</evidence>
<protein>
    <recommendedName>
        <fullName evidence="4">Bacterial Ig-like domain-containing protein</fullName>
    </recommendedName>
</protein>
<dbReference type="STRING" id="1797457.A2160_05845"/>
<keyword evidence="1" id="KW-0472">Membrane</keyword>